<dbReference type="InterPro" id="IPR036390">
    <property type="entry name" value="WH_DNA-bd_sf"/>
</dbReference>
<dbReference type="PROSITE" id="PS50987">
    <property type="entry name" value="HTH_ARSR_2"/>
    <property type="match status" value="1"/>
</dbReference>
<name>A0A8J3A9V0_9ACTN</name>
<dbReference type="EMBL" id="BMHA01000010">
    <property type="protein sequence ID" value="GGI08094.1"/>
    <property type="molecule type" value="Genomic_DNA"/>
</dbReference>
<dbReference type="CDD" id="cd00090">
    <property type="entry name" value="HTH_ARSR"/>
    <property type="match status" value="1"/>
</dbReference>
<organism evidence="3 4">
    <name type="scientific">Egicoccus halophilus</name>
    <dbReference type="NCBI Taxonomy" id="1670830"/>
    <lineage>
        <taxon>Bacteria</taxon>
        <taxon>Bacillati</taxon>
        <taxon>Actinomycetota</taxon>
        <taxon>Nitriliruptoria</taxon>
        <taxon>Egicoccales</taxon>
        <taxon>Egicoccaceae</taxon>
        <taxon>Egicoccus</taxon>
    </lineage>
</organism>
<dbReference type="PANTHER" id="PTHR37318">
    <property type="entry name" value="BSL7504 PROTEIN"/>
    <property type="match status" value="1"/>
</dbReference>
<feature type="region of interest" description="Disordered" evidence="1">
    <location>
        <begin position="122"/>
        <end position="146"/>
    </location>
</feature>
<gene>
    <name evidence="3" type="ORF">GCM10011354_27380</name>
</gene>
<dbReference type="PANTHER" id="PTHR37318:SF1">
    <property type="entry name" value="BSL7504 PROTEIN"/>
    <property type="match status" value="1"/>
</dbReference>
<dbReference type="SUPFAM" id="SSF46785">
    <property type="entry name" value="Winged helix' DNA-binding domain"/>
    <property type="match status" value="1"/>
</dbReference>
<dbReference type="AlphaFoldDB" id="A0A8J3A9V0"/>
<feature type="domain" description="HTH arsR-type" evidence="2">
    <location>
        <begin position="1"/>
        <end position="88"/>
    </location>
</feature>
<dbReference type="Pfam" id="PF13601">
    <property type="entry name" value="HTH_34"/>
    <property type="match status" value="1"/>
</dbReference>
<dbReference type="InterPro" id="IPR001845">
    <property type="entry name" value="HTH_ArsR_DNA-bd_dom"/>
</dbReference>
<dbReference type="InterPro" id="IPR011991">
    <property type="entry name" value="ArsR-like_HTH"/>
</dbReference>
<accession>A0A8J3A9V0</accession>
<feature type="compositionally biased region" description="Low complexity" evidence="1">
    <location>
        <begin position="131"/>
        <end position="140"/>
    </location>
</feature>
<dbReference type="Gene3D" id="1.10.10.10">
    <property type="entry name" value="Winged helix-like DNA-binding domain superfamily/Winged helix DNA-binding domain"/>
    <property type="match status" value="1"/>
</dbReference>
<reference evidence="3" key="2">
    <citation type="submission" date="2020-09" db="EMBL/GenBank/DDBJ databases">
        <authorList>
            <person name="Sun Q."/>
            <person name="Zhou Y."/>
        </authorList>
    </citation>
    <scope>NUCLEOTIDE SEQUENCE</scope>
    <source>
        <strain evidence="3">CGMCC 1.14988</strain>
    </source>
</reference>
<dbReference type="RefSeq" id="WP_130649009.1">
    <property type="nucleotide sequence ID" value="NZ_BMHA01000010.1"/>
</dbReference>
<proteinExistence type="predicted"/>
<sequence>MPELDLVIHAPKRLRIMAVLGAFESVTFAVLQQRLGLTAPDLSKQLRALQDAGYVKSRKTGRGPGSETWVAMTRAGTKAYDAHVAALRALLDGGDTAPSGCVSRFLGWVPPRGYVTKHVAGRGAGRRRPARTALTPAHAPSVVPRG</sequence>
<dbReference type="Proteomes" id="UP000650511">
    <property type="component" value="Unassembled WGS sequence"/>
</dbReference>
<dbReference type="GO" id="GO:0003700">
    <property type="term" value="F:DNA-binding transcription factor activity"/>
    <property type="evidence" value="ECO:0007669"/>
    <property type="project" value="InterPro"/>
</dbReference>
<keyword evidence="4" id="KW-1185">Reference proteome</keyword>
<dbReference type="OrthoDB" id="4952043at2"/>
<evidence type="ECO:0000313" key="4">
    <source>
        <dbReference type="Proteomes" id="UP000650511"/>
    </source>
</evidence>
<reference evidence="3" key="1">
    <citation type="journal article" date="2014" name="Int. J. Syst. Evol. Microbiol.">
        <title>Complete genome sequence of Corynebacterium casei LMG S-19264T (=DSM 44701T), isolated from a smear-ripened cheese.</title>
        <authorList>
            <consortium name="US DOE Joint Genome Institute (JGI-PGF)"/>
            <person name="Walter F."/>
            <person name="Albersmeier A."/>
            <person name="Kalinowski J."/>
            <person name="Ruckert C."/>
        </authorList>
    </citation>
    <scope>NUCLEOTIDE SEQUENCE</scope>
    <source>
        <strain evidence="3">CGMCC 1.14988</strain>
    </source>
</reference>
<dbReference type="SMART" id="SM00418">
    <property type="entry name" value="HTH_ARSR"/>
    <property type="match status" value="1"/>
</dbReference>
<dbReference type="InterPro" id="IPR027395">
    <property type="entry name" value="WH_DNA-bd_dom"/>
</dbReference>
<evidence type="ECO:0000313" key="3">
    <source>
        <dbReference type="EMBL" id="GGI08094.1"/>
    </source>
</evidence>
<evidence type="ECO:0000256" key="1">
    <source>
        <dbReference type="SAM" id="MobiDB-lite"/>
    </source>
</evidence>
<comment type="caution">
    <text evidence="3">The sequence shown here is derived from an EMBL/GenBank/DDBJ whole genome shotgun (WGS) entry which is preliminary data.</text>
</comment>
<evidence type="ECO:0000259" key="2">
    <source>
        <dbReference type="PROSITE" id="PS50987"/>
    </source>
</evidence>
<protein>
    <recommendedName>
        <fullName evidence="2">HTH arsR-type domain-containing protein</fullName>
    </recommendedName>
</protein>
<dbReference type="InterPro" id="IPR036388">
    <property type="entry name" value="WH-like_DNA-bd_sf"/>
</dbReference>